<keyword evidence="1" id="KW-0479">Metal-binding</keyword>
<feature type="region of interest" description="Disordered" evidence="2">
    <location>
        <begin position="373"/>
        <end position="396"/>
    </location>
</feature>
<proteinExistence type="predicted"/>
<keyword evidence="1" id="KW-0862">Zinc</keyword>
<reference evidence="4 5" key="1">
    <citation type="journal article" date="2020" name="Phytopathology">
        <title>Genome Sequence Resources of Colletotrichum truncatum, C. plurivorum, C. musicola, and C. sojae: Four Species Pathogenic to Soybean (Glycine max).</title>
        <authorList>
            <person name="Rogerio F."/>
            <person name="Boufleur T.R."/>
            <person name="Ciampi-Guillardi M."/>
            <person name="Sukno S.A."/>
            <person name="Thon M.R."/>
            <person name="Massola Junior N.S."/>
            <person name="Baroncelli R."/>
        </authorList>
    </citation>
    <scope>NUCLEOTIDE SEQUENCE [LARGE SCALE GENOMIC DNA]</scope>
    <source>
        <strain evidence="4 5">LFN0009</strain>
    </source>
</reference>
<dbReference type="GO" id="GO:0003676">
    <property type="term" value="F:nucleic acid binding"/>
    <property type="evidence" value="ECO:0007669"/>
    <property type="project" value="InterPro"/>
</dbReference>
<evidence type="ECO:0000256" key="1">
    <source>
        <dbReference type="PROSITE-ProRule" id="PRU00047"/>
    </source>
</evidence>
<feature type="compositionally biased region" description="Acidic residues" evidence="2">
    <location>
        <begin position="669"/>
        <end position="678"/>
    </location>
</feature>
<feature type="compositionally biased region" description="Pro residues" evidence="2">
    <location>
        <begin position="124"/>
        <end position="150"/>
    </location>
</feature>
<feature type="compositionally biased region" description="Pro residues" evidence="2">
    <location>
        <begin position="80"/>
        <end position="116"/>
    </location>
</feature>
<feature type="domain" description="CCHC-type" evidence="3">
    <location>
        <begin position="17"/>
        <end position="32"/>
    </location>
</feature>
<comment type="caution">
    <text evidence="4">The sequence shown here is derived from an EMBL/GenBank/DDBJ whole genome shotgun (WGS) entry which is preliminary data.</text>
</comment>
<evidence type="ECO:0000313" key="5">
    <source>
        <dbReference type="Proteomes" id="UP000652219"/>
    </source>
</evidence>
<accession>A0A8H6J211</accession>
<organism evidence="4 5">
    <name type="scientific">Colletotrichum sojae</name>
    <dbReference type="NCBI Taxonomy" id="2175907"/>
    <lineage>
        <taxon>Eukaryota</taxon>
        <taxon>Fungi</taxon>
        <taxon>Dikarya</taxon>
        <taxon>Ascomycota</taxon>
        <taxon>Pezizomycotina</taxon>
        <taxon>Sordariomycetes</taxon>
        <taxon>Hypocreomycetidae</taxon>
        <taxon>Glomerellales</taxon>
        <taxon>Glomerellaceae</taxon>
        <taxon>Colletotrichum</taxon>
        <taxon>Colletotrichum orchidearum species complex</taxon>
    </lineage>
</organism>
<protein>
    <submittedName>
        <fullName evidence="4">Zinc knuckle like protein</fullName>
    </submittedName>
</protein>
<name>A0A8H6J211_9PEZI</name>
<dbReference type="PROSITE" id="PS50158">
    <property type="entry name" value="ZF_CCHC"/>
    <property type="match status" value="1"/>
</dbReference>
<evidence type="ECO:0000256" key="2">
    <source>
        <dbReference type="SAM" id="MobiDB-lite"/>
    </source>
</evidence>
<sequence>MAHHAPGMEPATKEPSCINCGGIGHWAVACPEPVRAKPANTSSTGPDHGRSSDNGGRRSGPVVTKYPAPPGGNPIVTRYAPPPSQAHAPPYPGPPQPYSSYPPPPGGYGPPPPPGSYPGYSQYSPPPPPPPSGPTGPPGPPGLPAHPPPSTSYQFPAPGQYGAQPPPGLPAPPPPPPYQPPHYPSGSAYPPPYYPPGGPPPPPPPPGQYPQGVGYPPPAFSPPPPQPPFPSHSPPLPTHSQPYGYPDQRYGPSPPLSGPPRGPPPHGLPPIPPQPHRHQQPRDRNNRHRQGNHNRQDRSRRNKNGNQSKRDNSQPRPKPANKENPVPARPDTTPKPAEAASVASGTPESRHAPTILDQVVDEEDDWKWEEEMIFKEPPKTHQPDPIGKPLPGPEDYHEDIMLPPAWNATWFQSMFVKDENFAEFSRPIRETPFFANMRLDPAFWKPPSGSRVVKQPPEIREKPTTFKSSRLPGFPSLPPKPPTPEHRDYRPLNNRKRTWEDSPHQQKGSHVNQEGGDWRDNRQKRHKSELHAGHDSTSPHNRRVKEHTRSIDRYRSQRHEHLDHDGSALVGSQEDNNDVGPARERDNIKARQDSGYHSSRHVRRQDSANSVKDRAQTPPAYLGTPSAQHRSRSRQGSHQSLRRGSHSSNVESRPGSGHSVASFASPDSEGSDLSDLEAELLGRRPTKPKGGKEGKNEGGTPGASKFRKRAPRINAAYSRRW</sequence>
<evidence type="ECO:0000259" key="3">
    <source>
        <dbReference type="PROSITE" id="PS50158"/>
    </source>
</evidence>
<feature type="compositionally biased region" description="Basic and acidic residues" evidence="2">
    <location>
        <begin position="547"/>
        <end position="566"/>
    </location>
</feature>
<feature type="compositionally biased region" description="Pro residues" evidence="2">
    <location>
        <begin position="252"/>
        <end position="274"/>
    </location>
</feature>
<dbReference type="Proteomes" id="UP000652219">
    <property type="component" value="Unassembled WGS sequence"/>
</dbReference>
<feature type="compositionally biased region" description="Pro residues" evidence="2">
    <location>
        <begin position="215"/>
        <end position="237"/>
    </location>
</feature>
<feature type="region of interest" description="Disordered" evidence="2">
    <location>
        <begin position="35"/>
        <end position="358"/>
    </location>
</feature>
<feature type="compositionally biased region" description="Basic and acidic residues" evidence="2">
    <location>
        <begin position="581"/>
        <end position="594"/>
    </location>
</feature>
<dbReference type="InterPro" id="IPR001878">
    <property type="entry name" value="Znf_CCHC"/>
</dbReference>
<dbReference type="InterPro" id="IPR036875">
    <property type="entry name" value="Znf_CCHC_sf"/>
</dbReference>
<dbReference type="EMBL" id="WIGN01000193">
    <property type="protein sequence ID" value="KAF6805014.1"/>
    <property type="molecule type" value="Genomic_DNA"/>
</dbReference>
<dbReference type="SMART" id="SM00343">
    <property type="entry name" value="ZnF_C2HC"/>
    <property type="match status" value="1"/>
</dbReference>
<feature type="compositionally biased region" description="Basic and acidic residues" evidence="2">
    <location>
        <begin position="373"/>
        <end position="382"/>
    </location>
</feature>
<dbReference type="SUPFAM" id="SSF57756">
    <property type="entry name" value="Retrovirus zinc finger-like domains"/>
    <property type="match status" value="1"/>
</dbReference>
<dbReference type="GO" id="GO:0008270">
    <property type="term" value="F:zinc ion binding"/>
    <property type="evidence" value="ECO:0007669"/>
    <property type="project" value="UniProtKB-KW"/>
</dbReference>
<evidence type="ECO:0000313" key="4">
    <source>
        <dbReference type="EMBL" id="KAF6805014.1"/>
    </source>
</evidence>
<feature type="region of interest" description="Disordered" evidence="2">
    <location>
        <begin position="444"/>
        <end position="721"/>
    </location>
</feature>
<keyword evidence="1" id="KW-0863">Zinc-finger</keyword>
<dbReference type="AlphaFoldDB" id="A0A8H6J211"/>
<feature type="compositionally biased region" description="Basic residues" evidence="2">
    <location>
        <begin position="629"/>
        <end position="645"/>
    </location>
</feature>
<feature type="compositionally biased region" description="Pro residues" evidence="2">
    <location>
        <begin position="164"/>
        <end position="208"/>
    </location>
</feature>
<gene>
    <name evidence="4" type="ORF">CSOJ01_09791</name>
</gene>
<keyword evidence="5" id="KW-1185">Reference proteome</keyword>
<feature type="compositionally biased region" description="Basic residues" evidence="2">
    <location>
        <begin position="275"/>
        <end position="293"/>
    </location>
</feature>